<dbReference type="PANTHER" id="PTHR12147">
    <property type="entry name" value="METALLOPEPTIDASE M28 FAMILY MEMBER"/>
    <property type="match status" value="1"/>
</dbReference>
<evidence type="ECO:0000256" key="10">
    <source>
        <dbReference type="ARBA" id="ARBA00043962"/>
    </source>
</evidence>
<accession>A0A6A7BUP3</accession>
<evidence type="ECO:0000256" key="6">
    <source>
        <dbReference type="ARBA" id="ARBA00022729"/>
    </source>
</evidence>
<dbReference type="CDD" id="cd03879">
    <property type="entry name" value="M28_AAP"/>
    <property type="match status" value="1"/>
</dbReference>
<dbReference type="GO" id="GO:0004177">
    <property type="term" value="F:aminopeptidase activity"/>
    <property type="evidence" value="ECO:0007669"/>
    <property type="project" value="UniProtKB-KW"/>
</dbReference>
<dbReference type="InterPro" id="IPR007484">
    <property type="entry name" value="Peptidase_M28"/>
</dbReference>
<evidence type="ECO:0000256" key="3">
    <source>
        <dbReference type="ARBA" id="ARBA00022438"/>
    </source>
</evidence>
<reference evidence="13" key="1">
    <citation type="journal article" date="2020" name="Stud. Mycol.">
        <title>101 Dothideomycetes genomes: a test case for predicting lifestyles and emergence of pathogens.</title>
        <authorList>
            <person name="Haridas S."/>
            <person name="Albert R."/>
            <person name="Binder M."/>
            <person name="Bloem J."/>
            <person name="Labutti K."/>
            <person name="Salamov A."/>
            <person name="Andreopoulos B."/>
            <person name="Baker S."/>
            <person name="Barry K."/>
            <person name="Bills G."/>
            <person name="Bluhm B."/>
            <person name="Cannon C."/>
            <person name="Castanera R."/>
            <person name="Culley D."/>
            <person name="Daum C."/>
            <person name="Ezra D."/>
            <person name="Gonzalez J."/>
            <person name="Henrissat B."/>
            <person name="Kuo A."/>
            <person name="Liang C."/>
            <person name="Lipzen A."/>
            <person name="Lutzoni F."/>
            <person name="Magnuson J."/>
            <person name="Mondo S."/>
            <person name="Nolan M."/>
            <person name="Ohm R."/>
            <person name="Pangilinan J."/>
            <person name="Park H.-J."/>
            <person name="Ramirez L."/>
            <person name="Alfaro M."/>
            <person name="Sun H."/>
            <person name="Tritt A."/>
            <person name="Yoshinaga Y."/>
            <person name="Zwiers L.-H."/>
            <person name="Turgeon B."/>
            <person name="Goodwin S."/>
            <person name="Spatafora J."/>
            <person name="Crous P."/>
            <person name="Grigoriev I."/>
        </authorList>
    </citation>
    <scope>NUCLEOTIDE SEQUENCE</scope>
    <source>
        <strain evidence="13">CBS 480.64</strain>
    </source>
</reference>
<comment type="cofactor">
    <cofactor evidence="1">
        <name>Zn(2+)</name>
        <dbReference type="ChEBI" id="CHEBI:29105"/>
    </cofactor>
</comment>
<organism evidence="13 14">
    <name type="scientific">Piedraia hortae CBS 480.64</name>
    <dbReference type="NCBI Taxonomy" id="1314780"/>
    <lineage>
        <taxon>Eukaryota</taxon>
        <taxon>Fungi</taxon>
        <taxon>Dikarya</taxon>
        <taxon>Ascomycota</taxon>
        <taxon>Pezizomycotina</taxon>
        <taxon>Dothideomycetes</taxon>
        <taxon>Dothideomycetidae</taxon>
        <taxon>Capnodiales</taxon>
        <taxon>Piedraiaceae</taxon>
        <taxon>Piedraia</taxon>
    </lineage>
</organism>
<dbReference type="Pfam" id="PF04389">
    <property type="entry name" value="Peptidase_M28"/>
    <property type="match status" value="1"/>
</dbReference>
<name>A0A6A7BUP3_9PEZI</name>
<evidence type="ECO:0000313" key="13">
    <source>
        <dbReference type="EMBL" id="KAF2858435.1"/>
    </source>
</evidence>
<dbReference type="Proteomes" id="UP000799421">
    <property type="component" value="Unassembled WGS sequence"/>
</dbReference>
<evidence type="ECO:0000256" key="1">
    <source>
        <dbReference type="ARBA" id="ARBA00001947"/>
    </source>
</evidence>
<dbReference type="GO" id="GO:0006508">
    <property type="term" value="P:proteolysis"/>
    <property type="evidence" value="ECO:0007669"/>
    <property type="project" value="UniProtKB-KW"/>
</dbReference>
<keyword evidence="3 13" id="KW-0031">Aminopeptidase</keyword>
<dbReference type="EC" id="3.4.-.-" evidence="11"/>
<comment type="subunit">
    <text evidence="2">Monomer.</text>
</comment>
<evidence type="ECO:0000313" key="14">
    <source>
        <dbReference type="Proteomes" id="UP000799421"/>
    </source>
</evidence>
<feature type="chain" id="PRO_5025711156" description="Peptide hydrolase" evidence="11">
    <location>
        <begin position="17"/>
        <end position="368"/>
    </location>
</feature>
<dbReference type="Gene3D" id="3.40.630.10">
    <property type="entry name" value="Zn peptidases"/>
    <property type="match status" value="1"/>
</dbReference>
<evidence type="ECO:0000256" key="7">
    <source>
        <dbReference type="ARBA" id="ARBA00022801"/>
    </source>
</evidence>
<evidence type="ECO:0000256" key="9">
    <source>
        <dbReference type="ARBA" id="ARBA00023157"/>
    </source>
</evidence>
<proteinExistence type="inferred from homology"/>
<evidence type="ECO:0000256" key="11">
    <source>
        <dbReference type="RuleBase" id="RU361240"/>
    </source>
</evidence>
<keyword evidence="4 11" id="KW-0645">Protease</keyword>
<keyword evidence="7 11" id="KW-0378">Hydrolase</keyword>
<dbReference type="OrthoDB" id="2214at2759"/>
<evidence type="ECO:0000256" key="4">
    <source>
        <dbReference type="ARBA" id="ARBA00022670"/>
    </source>
</evidence>
<dbReference type="EMBL" id="MU006010">
    <property type="protein sequence ID" value="KAF2858435.1"/>
    <property type="molecule type" value="Genomic_DNA"/>
</dbReference>
<evidence type="ECO:0000256" key="8">
    <source>
        <dbReference type="ARBA" id="ARBA00022833"/>
    </source>
</evidence>
<dbReference type="GO" id="GO:0008235">
    <property type="term" value="F:metalloexopeptidase activity"/>
    <property type="evidence" value="ECO:0007669"/>
    <property type="project" value="InterPro"/>
</dbReference>
<comment type="similarity">
    <text evidence="10">Belongs to the peptidase M28 family. M28E subfamily.</text>
</comment>
<evidence type="ECO:0000256" key="2">
    <source>
        <dbReference type="ARBA" id="ARBA00011245"/>
    </source>
</evidence>
<keyword evidence="5 11" id="KW-0479">Metal-binding</keyword>
<evidence type="ECO:0000256" key="5">
    <source>
        <dbReference type="ARBA" id="ARBA00022723"/>
    </source>
</evidence>
<dbReference type="FunFam" id="3.40.630.10:FF:000042">
    <property type="entry name" value="Peptide hydrolase"/>
    <property type="match status" value="1"/>
</dbReference>
<feature type="domain" description="Peptidase M28" evidence="12">
    <location>
        <begin position="151"/>
        <end position="357"/>
    </location>
</feature>
<feature type="signal peptide" evidence="11">
    <location>
        <begin position="1"/>
        <end position="16"/>
    </location>
</feature>
<dbReference type="SUPFAM" id="SSF53187">
    <property type="entry name" value="Zn-dependent exopeptidases"/>
    <property type="match status" value="1"/>
</dbReference>
<protein>
    <recommendedName>
        <fullName evidence="11">Peptide hydrolase</fullName>
        <ecNumber evidence="11">3.4.-.-</ecNumber>
    </recommendedName>
</protein>
<keyword evidence="9" id="KW-1015">Disulfide bond</keyword>
<dbReference type="PANTHER" id="PTHR12147:SF56">
    <property type="entry name" value="AMINOPEPTIDASE YDR415C-RELATED"/>
    <property type="match status" value="1"/>
</dbReference>
<keyword evidence="14" id="KW-1185">Reference proteome</keyword>
<dbReference type="AlphaFoldDB" id="A0A6A7BUP3"/>
<dbReference type="GO" id="GO:0046872">
    <property type="term" value="F:metal ion binding"/>
    <property type="evidence" value="ECO:0007669"/>
    <property type="project" value="UniProtKB-KW"/>
</dbReference>
<sequence length="368" mass="40730">MKGFFQLTVLATAASALTVPQPVEKFHIEVSPGNTTWVTENEKWNLRRQGVNFFDITNHDLSEKSAVIHAANAVTYPDQPTQSSHVQPLLKQLDKEQMRSNLETFSNLFNRYYKSDYGRQSSEWLLKRVQDTLGEVGNAKPFKHSWGQNSIIATIPGKSAKTIIIGAHQDSINLDGPMDLRAPGADDDGSGTVTTLEALRVLLTDDGIRSGQAENTIEFHWYSAEEGGLLGSSDVFKAYQSQGRDVKAMFQQDMTGYNQGTLDAGKPDSLGVITDYVDSGLTDFIKKVVNSYCTIPYVETECGYACSDHASANKAGYPSAFVIESDMKLTSTYIHSERDTIDRLDFDHMIQHGRLTLGLAYELAHAKL</sequence>
<evidence type="ECO:0000259" key="12">
    <source>
        <dbReference type="Pfam" id="PF04389"/>
    </source>
</evidence>
<keyword evidence="8 11" id="KW-0862">Zinc</keyword>
<dbReference type="InterPro" id="IPR045175">
    <property type="entry name" value="M28_fam"/>
</dbReference>
<gene>
    <name evidence="13" type="ORF">K470DRAFT_259848</name>
</gene>
<keyword evidence="6 11" id="KW-0732">Signal</keyword>